<dbReference type="InterPro" id="IPR003729">
    <property type="entry name" value="Bi_nuclease_dom"/>
</dbReference>
<dbReference type="EMBL" id="SNYO01000007">
    <property type="protein sequence ID" value="TDQ52771.1"/>
    <property type="molecule type" value="Genomic_DNA"/>
</dbReference>
<dbReference type="InterPro" id="IPR036104">
    <property type="entry name" value="BFN_sf"/>
</dbReference>
<proteinExistence type="predicted"/>
<dbReference type="OrthoDB" id="9788698at2"/>
<protein>
    <recommendedName>
        <fullName evidence="2">BFN domain-containing protein</fullName>
    </recommendedName>
</protein>
<dbReference type="GO" id="GO:0004518">
    <property type="term" value="F:nuclease activity"/>
    <property type="evidence" value="ECO:0007669"/>
    <property type="project" value="InterPro"/>
</dbReference>
<gene>
    <name evidence="3" type="ORF">EV188_107148</name>
</gene>
<feature type="domain" description="BFN" evidence="2">
    <location>
        <begin position="1"/>
        <end position="131"/>
    </location>
</feature>
<dbReference type="Gene3D" id="3.10.690.10">
    <property type="entry name" value="Bifunctional nuclease domain"/>
    <property type="match status" value="1"/>
</dbReference>
<keyword evidence="4" id="KW-1185">Reference proteome</keyword>
<comment type="caution">
    <text evidence="3">The sequence shown here is derived from an EMBL/GenBank/DDBJ whole genome shotgun (WGS) entry which is preliminary data.</text>
</comment>
<dbReference type="PROSITE" id="PS51658">
    <property type="entry name" value="BFN"/>
    <property type="match status" value="1"/>
</dbReference>
<evidence type="ECO:0000313" key="3">
    <source>
        <dbReference type="EMBL" id="TDQ52771.1"/>
    </source>
</evidence>
<accession>A0A4V3D8R6</accession>
<organism evidence="3 4">
    <name type="scientific">Actinomycetospora succinea</name>
    <dbReference type="NCBI Taxonomy" id="663603"/>
    <lineage>
        <taxon>Bacteria</taxon>
        <taxon>Bacillati</taxon>
        <taxon>Actinomycetota</taxon>
        <taxon>Actinomycetes</taxon>
        <taxon>Pseudonocardiales</taxon>
        <taxon>Pseudonocardiaceae</taxon>
        <taxon>Actinomycetospora</taxon>
    </lineage>
</organism>
<dbReference type="SUPFAM" id="SSF103256">
    <property type="entry name" value="Hypothetical protein TM0160"/>
    <property type="match status" value="1"/>
</dbReference>
<feature type="region of interest" description="Disordered" evidence="1">
    <location>
        <begin position="157"/>
        <end position="181"/>
    </location>
</feature>
<dbReference type="AlphaFoldDB" id="A0A4V3D8R6"/>
<evidence type="ECO:0000259" key="2">
    <source>
        <dbReference type="PROSITE" id="PS51658"/>
    </source>
</evidence>
<dbReference type="Proteomes" id="UP000295705">
    <property type="component" value="Unassembled WGS sequence"/>
</dbReference>
<evidence type="ECO:0000313" key="4">
    <source>
        <dbReference type="Proteomes" id="UP000295705"/>
    </source>
</evidence>
<reference evidence="3 4" key="1">
    <citation type="submission" date="2019-03" db="EMBL/GenBank/DDBJ databases">
        <title>Genomic Encyclopedia of Type Strains, Phase IV (KMG-IV): sequencing the most valuable type-strain genomes for metagenomic binning, comparative biology and taxonomic classification.</title>
        <authorList>
            <person name="Goeker M."/>
        </authorList>
    </citation>
    <scope>NUCLEOTIDE SEQUENCE [LARGE SCALE GENOMIC DNA]</scope>
    <source>
        <strain evidence="3 4">DSM 45775</strain>
    </source>
</reference>
<evidence type="ECO:0000256" key="1">
    <source>
        <dbReference type="SAM" id="MobiDB-lite"/>
    </source>
</evidence>
<sequence length="181" mass="19773">MVAMRFARLVVHRMTREPLALLVEENADRCVVVSVRGPQAEIIDRGPRAAAPDDDDRLTQDLIGELAVRLGRRLERGEIVDLVDDRFRAELVLDDGTRLPGRPSDVLAVTVREALPLEVADSVVDAVGQSYSELGGDRQEPARQAAEQVEEMRAFLEQATPQDFARPPDAGEGRPSGADPG</sequence>
<dbReference type="Pfam" id="PF02577">
    <property type="entry name" value="BFN_dom"/>
    <property type="match status" value="1"/>
</dbReference>
<name>A0A4V3D8R6_9PSEU</name>